<dbReference type="SMART" id="SM00487">
    <property type="entry name" value="DEXDc"/>
    <property type="match status" value="1"/>
</dbReference>
<dbReference type="InterPro" id="IPR036188">
    <property type="entry name" value="FAD/NAD-bd_sf"/>
</dbReference>
<keyword evidence="8" id="KW-0347">Helicase</keyword>
<dbReference type="SUPFAM" id="SSF69012">
    <property type="entry name" value="alpha-ketoacid dehydrogenase kinase, N-terminal domain"/>
    <property type="match status" value="1"/>
</dbReference>
<dbReference type="GO" id="GO:0016787">
    <property type="term" value="F:hydrolase activity"/>
    <property type="evidence" value="ECO:0007669"/>
    <property type="project" value="UniProtKB-KW"/>
</dbReference>
<dbReference type="InterPro" id="IPR044762">
    <property type="entry name" value="DHX8/Prp22_DEXHc"/>
</dbReference>
<sequence length="2185" mass="245245">MSNQRTTSIAVIGSGLAGLTAASILSQQNEGHPHKVFDIHLYEKFSSLGMDAASITLANKDGHHARLDVPMRSFFPKYYPKLTKLYDALGIPYTGSESSMSYVHLDHTQTPTTPMPSTFPSTTQPMEPLPTSTKPSPDRRPYFSFTSYRAPVLGFIMALPDMPDVPLLDTRHFVQMIWNTLIIVWEYTYLVIAAKYAFYNHQLLSYTTGQVDPASPYKDLTIAEYFKTYKYSQVFARDVFYPLFSGACTCSFETLCEYPAVVILDYVARCFPFGKMSFVTCGIQTVVEKLSLPIKKHGSIYLNTHIASVTRISSKHFQFLVEAKDGTTRGYHHVIFATQANQALKVLSTEGSRPDEGWESSIEEQKLAREWKTQRVAVLSRFPYQRSSVVCHTDPCLMPSTKSRWRCLNFAKRHPSLPRIPYNGDGYNPNDIASCTHWANKTQQDLSINVFQTTNPIQIPNPRNTLSTTWFERCNVTMDSMMAIDDLNKLQGVGGCWFVGSYAWPGIPLLEGCVESALAVAKAIGREESTVFNLYQFSHPESQIVKTSPSRQSSMADELATLEYFGLVEKITTELSNHTNVADKDTAEFLIAVHDKASDYDSFKKLLGEAADELGETFLRNVDRLIRTMRPLGARSLAGPGKKKKKKKKTTTIDANQSQTNTSISQWDEDESSQVKSVQKAKFPGLAQPDDPDRVSQLLADEDIKDVDDTFKELQGLISDARNNSNRHSSRPQSPYDGGKRRRSRSPYDDTSYTSKRRRSSSPSDRRYADRDYRRGRSPPSRNQLDDAPILHKIYDGSIQGIKDFGAFVRLDGVRGRAEGMVHISAMATSRVGHPSDIVSRNQRVKVKVMSVAGTRLSLSMKDVDQVTGKDLTPHLRIKTAAEMAAESGSNPDRPVPSERISAPAEPVKKTKRLTSPERWEIKQLIASGVLDPKDYPTFDEEQGLAGYEDKEEDLDIEVREDEPFFLRGQTKQSVQLSPVKIVKNPDGTLNRAAMSTAAEAKERREAKRAEAAAEFDAVPRDMNRPWVDPMADPNDRGFAQDMRGMAVEEKVPEWKKKTFNNATTFGKITSLSIREQRESLPIYKLRNALVQAVHDNQLLIVVGDTGSGKTTQMTQYLAEEGFVARGMIGCTQPRRVAAMSVAKRVAEEVGCRLGEEVGYTIRFEDCTSPQTKIKYMTDGMLMRECLIDPMLNRYAVIMLDEAHERTIHTDVMFGLLKKTIKARPDLKIIVTSATLDAEKFSKYFFNCPIFSIPGRTYPVEILYTKDPESDYLDAALITTMQIHLSEPPGDVLVFLTGQEEIDTAAEILFERMKALGPLVPELIILPVYSALPSEMQSKIFEPAPPGARKVILATNIAETSITIDGIYYVVDPGFVKQSTYDPKLGMDALVVVPIAQAQARQRSGRAGRTGPGKCYRLYTEAAYQNEMLPNSVPEIQRMNLGMTVLTLKAMGINDMLGFDFMDPPPVQTLVTAMELLYQLGALDTEGLLTKLGRKMAEFPLDPPLSKVLIVSGELGCSDEVLSIVSMLSVQNVFYRPKEKQAQADLKKAKFHQPEGDHLTLLAVYNGWKAAKFSSPWCYENYVQARQMRRAQDVRKQLLSMLDRYHHDVVSCGRNVSAVVKALCSGFFRHAAKKDPQEGYKTLAEGTPVHVHPSSSLFNKQPEWLIYHELVLTTKEYMREVTAVDPKWLVEAAPAFFKVGDPNKISKTKKNEKIEPLYNKRLVDTVLIVLESVLYLLDWFVLSVIVRIAHSALPLQRSTWYFMVQLIDSTPRSMTSKFPAALIDKIKHYATQAQTPVSLKQMVEFGRVPTQQTLLSATRFAHHELPVRLAHRVVELEALPHSLSDMPSVIKVKEWYTQSFKELIEFPKPEDFGVPRSAIVQKTGATQYYDDSSNQPCAPAPPELLAYSNEFSKTLETIKRRHDPVVSTLARGIQEVKEHWERQSSPLTSDITGVPLPSDVQQFLDRFYMSRIGIRMLIGQHVALAKSSVDAKSTPPDHVGIICTRTNIRTIAQEAADNARFICQEYYGLWGGPDVKLLGAENVEFMYVPSHLHHMLFELLKNSLRAVVERFGEDADSYPEIRVVVAEGKEDITIKISDEGGGIPRRGMPLIWTYMYTTASTPMLEEGYNKSDFKAPLAGFGYGLPLSRLYARYFGGDLRLISMEGYGTDAYLHLSRLSDSEEPLP</sequence>
<dbReference type="InterPro" id="IPR027417">
    <property type="entry name" value="P-loop_NTPase"/>
</dbReference>
<dbReference type="OrthoDB" id="10253254at2759"/>
<dbReference type="Pfam" id="PF10436">
    <property type="entry name" value="BCDHK_Adom3"/>
    <property type="match status" value="1"/>
</dbReference>
<evidence type="ECO:0000256" key="8">
    <source>
        <dbReference type="ARBA" id="ARBA00022806"/>
    </source>
</evidence>
<dbReference type="VEuPathDB" id="FungiDB:SeMB42_g05027"/>
<dbReference type="SMART" id="SM00490">
    <property type="entry name" value="HELICc"/>
    <property type="match status" value="1"/>
</dbReference>
<dbReference type="PANTHER" id="PTHR18934:SF85">
    <property type="entry name" value="ATP-DEPENDENT RNA HELICASE DHX8"/>
    <property type="match status" value="1"/>
</dbReference>
<dbReference type="CDD" id="cd17971">
    <property type="entry name" value="DEXHc_DHX8"/>
    <property type="match status" value="1"/>
</dbReference>
<evidence type="ECO:0000256" key="6">
    <source>
        <dbReference type="ARBA" id="ARBA00022741"/>
    </source>
</evidence>
<protein>
    <recommendedName>
        <fullName evidence="4">RNA helicase</fullName>
        <ecNumber evidence="4">3.6.4.13</ecNumber>
    </recommendedName>
</protein>
<feature type="domain" description="S1 motif" evidence="17">
    <location>
        <begin position="792"/>
        <end position="862"/>
    </location>
</feature>
<dbReference type="InterPro" id="IPR002464">
    <property type="entry name" value="DNA/RNA_helicase_DEAH_CS"/>
</dbReference>
<reference evidence="20 21" key="1">
    <citation type="journal article" date="2019" name="Sci. Rep.">
        <title>Comparative genomics of chytrid fungi reveal insights into the obligate biotrophic and pathogenic lifestyle of Synchytrium endobioticum.</title>
        <authorList>
            <person name="van de Vossenberg B.T.L.H."/>
            <person name="Warris S."/>
            <person name="Nguyen H.D.T."/>
            <person name="van Gent-Pelzer M.P.E."/>
            <person name="Joly D.L."/>
            <person name="van de Geest H.C."/>
            <person name="Bonants P.J.M."/>
            <person name="Smith D.S."/>
            <person name="Levesque C.A."/>
            <person name="van der Lee T.A.J."/>
        </authorList>
    </citation>
    <scope>NUCLEOTIDE SEQUENCE [LARGE SCALE GENOMIC DNA]</scope>
    <source>
        <strain evidence="20 21">LEV6574</strain>
    </source>
</reference>
<dbReference type="SMART" id="SM00316">
    <property type="entry name" value="S1"/>
    <property type="match status" value="1"/>
</dbReference>
<dbReference type="Gene3D" id="2.40.50.140">
    <property type="entry name" value="Nucleic acid-binding proteins"/>
    <property type="match status" value="1"/>
</dbReference>
<dbReference type="InterPro" id="IPR048333">
    <property type="entry name" value="HA2_WH"/>
</dbReference>
<dbReference type="InterPro" id="IPR014001">
    <property type="entry name" value="Helicase_ATP-bd"/>
</dbReference>
<dbReference type="InterPro" id="IPR049621">
    <property type="entry name" value="S1_DHX8_helicase"/>
</dbReference>
<dbReference type="GO" id="GO:0071013">
    <property type="term" value="C:catalytic step 2 spliceosome"/>
    <property type="evidence" value="ECO:0007669"/>
    <property type="project" value="TreeGrafter"/>
</dbReference>
<evidence type="ECO:0000256" key="15">
    <source>
        <dbReference type="SAM" id="SignalP"/>
    </source>
</evidence>
<comment type="subcellular location">
    <subcellularLocation>
        <location evidence="2">Mitochondrion</location>
    </subcellularLocation>
    <subcellularLocation>
        <location evidence="1">Nucleus</location>
    </subcellularLocation>
</comment>
<evidence type="ECO:0000256" key="10">
    <source>
        <dbReference type="ARBA" id="ARBA00023128"/>
    </source>
</evidence>
<dbReference type="InterPro" id="IPR001650">
    <property type="entry name" value="Helicase_C-like"/>
</dbReference>
<dbReference type="Pfam" id="PF07717">
    <property type="entry name" value="OB_NTP_bind"/>
    <property type="match status" value="1"/>
</dbReference>
<dbReference type="Gene3D" id="3.40.50.300">
    <property type="entry name" value="P-loop containing nucleotide triphosphate hydrolases"/>
    <property type="match status" value="2"/>
</dbReference>
<keyword evidence="12" id="KW-0539">Nucleus</keyword>
<dbReference type="PROSITE" id="PS50109">
    <property type="entry name" value="HIS_KIN"/>
    <property type="match status" value="1"/>
</dbReference>
<dbReference type="SUPFAM" id="SSF55874">
    <property type="entry name" value="ATPase domain of HSP90 chaperone/DNA topoisomerase II/histidine kinase"/>
    <property type="match status" value="1"/>
</dbReference>
<dbReference type="GO" id="GO:0005739">
    <property type="term" value="C:mitochondrion"/>
    <property type="evidence" value="ECO:0007669"/>
    <property type="project" value="UniProtKB-SubCell"/>
</dbReference>
<dbReference type="Gene3D" id="1.20.120.1080">
    <property type="match status" value="1"/>
</dbReference>
<feature type="domain" description="Helicase C-terminal" evidence="19">
    <location>
        <begin position="1272"/>
        <end position="1452"/>
    </location>
</feature>
<dbReference type="Pfam" id="PF13450">
    <property type="entry name" value="NAD_binding_8"/>
    <property type="match status" value="1"/>
</dbReference>
<dbReference type="PROSITE" id="PS50126">
    <property type="entry name" value="S1"/>
    <property type="match status" value="1"/>
</dbReference>
<feature type="region of interest" description="Disordered" evidence="14">
    <location>
        <begin position="113"/>
        <end position="137"/>
    </location>
</feature>
<evidence type="ECO:0000256" key="2">
    <source>
        <dbReference type="ARBA" id="ARBA00004173"/>
    </source>
</evidence>
<evidence type="ECO:0000259" key="18">
    <source>
        <dbReference type="PROSITE" id="PS51192"/>
    </source>
</evidence>
<evidence type="ECO:0000256" key="7">
    <source>
        <dbReference type="ARBA" id="ARBA00022801"/>
    </source>
</evidence>
<dbReference type="PANTHER" id="PTHR18934">
    <property type="entry name" value="ATP-DEPENDENT RNA HELICASE"/>
    <property type="match status" value="1"/>
</dbReference>
<evidence type="ECO:0000256" key="13">
    <source>
        <dbReference type="ARBA" id="ARBA00047984"/>
    </source>
</evidence>
<dbReference type="SUPFAM" id="SSF52540">
    <property type="entry name" value="P-loop containing nucleoside triphosphate hydrolases"/>
    <property type="match status" value="1"/>
</dbReference>
<dbReference type="FunFam" id="3.40.50.300:FF:000191">
    <property type="entry name" value="Pre-mRNA-splicing factor ATP-dependent RNA helicase"/>
    <property type="match status" value="1"/>
</dbReference>
<dbReference type="InterPro" id="IPR003029">
    <property type="entry name" value="S1_domain"/>
</dbReference>
<proteinExistence type="inferred from homology"/>
<dbReference type="GO" id="GO:0005524">
    <property type="term" value="F:ATP binding"/>
    <property type="evidence" value="ECO:0007669"/>
    <property type="project" value="UniProtKB-KW"/>
</dbReference>
<dbReference type="Pfam" id="PF00271">
    <property type="entry name" value="Helicase_C"/>
    <property type="match status" value="1"/>
</dbReference>
<keyword evidence="9" id="KW-0067">ATP-binding</keyword>
<name>A0A507D6G9_9FUNG</name>
<dbReference type="Pfam" id="PF04408">
    <property type="entry name" value="WHD_HA2"/>
    <property type="match status" value="1"/>
</dbReference>
<dbReference type="Pfam" id="PF21010">
    <property type="entry name" value="HA2_C"/>
    <property type="match status" value="1"/>
</dbReference>
<feature type="compositionally biased region" description="Polar residues" evidence="14">
    <location>
        <begin position="721"/>
        <end position="733"/>
    </location>
</feature>
<dbReference type="InterPro" id="IPR036784">
    <property type="entry name" value="AK/P_DHK_N_sf"/>
</dbReference>
<feature type="chain" id="PRO_5021268177" description="RNA helicase" evidence="15">
    <location>
        <begin position="23"/>
        <end position="2185"/>
    </location>
</feature>
<evidence type="ECO:0000259" key="17">
    <source>
        <dbReference type="PROSITE" id="PS50126"/>
    </source>
</evidence>
<dbReference type="GO" id="GO:0003723">
    <property type="term" value="F:RNA binding"/>
    <property type="evidence" value="ECO:0007669"/>
    <property type="project" value="TreeGrafter"/>
</dbReference>
<feature type="domain" description="Histidine kinase" evidence="16">
    <location>
        <begin position="2049"/>
        <end position="2178"/>
    </location>
</feature>
<evidence type="ECO:0000256" key="14">
    <source>
        <dbReference type="SAM" id="MobiDB-lite"/>
    </source>
</evidence>
<feature type="region of interest" description="Disordered" evidence="14">
    <location>
        <begin position="884"/>
        <end position="913"/>
    </location>
</feature>
<dbReference type="InterPro" id="IPR007502">
    <property type="entry name" value="Helicase-assoc_dom"/>
</dbReference>
<dbReference type="InterPro" id="IPR003594">
    <property type="entry name" value="HATPase_dom"/>
</dbReference>
<dbReference type="FunFam" id="1.20.120.1080:FF:000001">
    <property type="entry name" value="Pre-mRNA-splicing factor ATP-dependent RNA helicase"/>
    <property type="match status" value="1"/>
</dbReference>
<dbReference type="InterPro" id="IPR005467">
    <property type="entry name" value="His_kinase_dom"/>
</dbReference>
<feature type="region of interest" description="Disordered" evidence="14">
    <location>
        <begin position="633"/>
        <end position="694"/>
    </location>
</feature>
<evidence type="ECO:0000259" key="16">
    <source>
        <dbReference type="PROSITE" id="PS50109"/>
    </source>
</evidence>
<dbReference type="InterPro" id="IPR012340">
    <property type="entry name" value="NA-bd_OB-fold"/>
</dbReference>
<dbReference type="Gene3D" id="3.50.50.60">
    <property type="entry name" value="FAD/NAD(P)-binding domain"/>
    <property type="match status" value="1"/>
</dbReference>
<dbReference type="Pfam" id="PF00575">
    <property type="entry name" value="S1"/>
    <property type="match status" value="1"/>
</dbReference>
<dbReference type="InterPro" id="IPR018955">
    <property type="entry name" value="BCDHK/PDK_N"/>
</dbReference>
<dbReference type="PROSITE" id="PS51192">
    <property type="entry name" value="HELICASE_ATP_BIND_1"/>
    <property type="match status" value="1"/>
</dbReference>
<dbReference type="GO" id="GO:0000390">
    <property type="term" value="P:spliceosomal complex disassembly"/>
    <property type="evidence" value="ECO:0007669"/>
    <property type="project" value="TreeGrafter"/>
</dbReference>
<feature type="compositionally biased region" description="Low complexity" evidence="14">
    <location>
        <begin position="113"/>
        <end position="126"/>
    </location>
</feature>
<keyword evidence="15" id="KW-0732">Signal</keyword>
<dbReference type="InterPro" id="IPR011709">
    <property type="entry name" value="DEAD-box_helicase_OB_fold"/>
</dbReference>
<dbReference type="Gene3D" id="3.30.565.10">
    <property type="entry name" value="Histidine kinase-like ATPase, C-terminal domain"/>
    <property type="match status" value="1"/>
</dbReference>
<evidence type="ECO:0000313" key="20">
    <source>
        <dbReference type="EMBL" id="TPX47122.1"/>
    </source>
</evidence>
<dbReference type="GO" id="GO:0005684">
    <property type="term" value="C:U2-type spliceosomal complex"/>
    <property type="evidence" value="ECO:0007669"/>
    <property type="project" value="UniProtKB-ARBA"/>
</dbReference>
<evidence type="ECO:0000256" key="5">
    <source>
        <dbReference type="ARBA" id="ARBA00022664"/>
    </source>
</evidence>
<dbReference type="CDD" id="cd16929">
    <property type="entry name" value="HATPase_PDK-like"/>
    <property type="match status" value="1"/>
</dbReference>
<evidence type="ECO:0000259" key="19">
    <source>
        <dbReference type="PROSITE" id="PS51194"/>
    </source>
</evidence>
<evidence type="ECO:0000313" key="21">
    <source>
        <dbReference type="Proteomes" id="UP000320475"/>
    </source>
</evidence>
<organism evidence="20 21">
    <name type="scientific">Synchytrium endobioticum</name>
    <dbReference type="NCBI Taxonomy" id="286115"/>
    <lineage>
        <taxon>Eukaryota</taxon>
        <taxon>Fungi</taxon>
        <taxon>Fungi incertae sedis</taxon>
        <taxon>Chytridiomycota</taxon>
        <taxon>Chytridiomycota incertae sedis</taxon>
        <taxon>Chytridiomycetes</taxon>
        <taxon>Synchytriales</taxon>
        <taxon>Synchytriaceae</taxon>
        <taxon>Synchytrium</taxon>
    </lineage>
</organism>
<comment type="similarity">
    <text evidence="3">Belongs to the PDK/BCKDK protein kinase family.</text>
</comment>
<keyword evidence="10" id="KW-0496">Mitochondrion</keyword>
<gene>
    <name evidence="20" type="ORF">SeLEV6574_g02834</name>
</gene>
<comment type="caution">
    <text evidence="20">The sequence shown here is derived from an EMBL/GenBank/DDBJ whole genome shotgun (WGS) entry which is preliminary data.</text>
</comment>
<keyword evidence="7" id="KW-0378">Hydrolase</keyword>
<feature type="compositionally biased region" description="Basic and acidic residues" evidence="14">
    <location>
        <begin position="764"/>
        <end position="775"/>
    </location>
</feature>
<dbReference type="GO" id="GO:0003724">
    <property type="term" value="F:RNA helicase activity"/>
    <property type="evidence" value="ECO:0007669"/>
    <property type="project" value="UniProtKB-EC"/>
</dbReference>
<dbReference type="FunFam" id="3.40.50.300:FF:000101">
    <property type="entry name" value="Pre-mRNA-splicing factor ATP-dependent RNA helicase"/>
    <property type="match status" value="1"/>
</dbReference>
<feature type="signal peptide" evidence="15">
    <location>
        <begin position="1"/>
        <end position="22"/>
    </location>
</feature>
<feature type="domain" description="Helicase ATP-binding" evidence="18">
    <location>
        <begin position="1091"/>
        <end position="1254"/>
    </location>
</feature>
<keyword evidence="11" id="KW-0508">mRNA splicing</keyword>
<dbReference type="CDD" id="cd05684">
    <property type="entry name" value="S1_DHX8_helicase"/>
    <property type="match status" value="1"/>
</dbReference>
<dbReference type="Gene3D" id="1.20.140.20">
    <property type="entry name" value="Alpha-ketoacid/pyruvate dehydrogenase kinase, N-terminal domain"/>
    <property type="match status" value="1"/>
</dbReference>
<feature type="compositionally biased region" description="Basic residues" evidence="14">
    <location>
        <begin position="641"/>
        <end position="650"/>
    </location>
</feature>
<dbReference type="SMART" id="SM00387">
    <property type="entry name" value="HATPase_c"/>
    <property type="match status" value="1"/>
</dbReference>
<dbReference type="SMART" id="SM00847">
    <property type="entry name" value="HA2"/>
    <property type="match status" value="1"/>
</dbReference>
<dbReference type="PROSITE" id="PS00690">
    <property type="entry name" value="DEAH_ATP_HELICASE"/>
    <property type="match status" value="1"/>
</dbReference>
<dbReference type="FunFam" id="2.40.50.140:FF:000061">
    <property type="entry name" value="ATP-dependent RNA helicase DHX8"/>
    <property type="match status" value="1"/>
</dbReference>
<keyword evidence="6" id="KW-0547">Nucleotide-binding</keyword>
<accession>A0A507D6G9</accession>
<evidence type="ECO:0000256" key="3">
    <source>
        <dbReference type="ARBA" id="ARBA00006155"/>
    </source>
</evidence>
<dbReference type="CDD" id="cd18791">
    <property type="entry name" value="SF2_C_RHA"/>
    <property type="match status" value="1"/>
</dbReference>
<dbReference type="EC" id="3.6.4.13" evidence="4"/>
<evidence type="ECO:0000256" key="9">
    <source>
        <dbReference type="ARBA" id="ARBA00022840"/>
    </source>
</evidence>
<evidence type="ECO:0000256" key="11">
    <source>
        <dbReference type="ARBA" id="ARBA00023187"/>
    </source>
</evidence>
<feature type="compositionally biased region" description="Polar residues" evidence="14">
    <location>
        <begin position="653"/>
        <end position="666"/>
    </location>
</feature>
<feature type="region of interest" description="Disordered" evidence="14">
    <location>
        <begin position="718"/>
        <end position="789"/>
    </location>
</feature>
<dbReference type="Proteomes" id="UP000320475">
    <property type="component" value="Unassembled WGS sequence"/>
</dbReference>
<dbReference type="PROSITE" id="PS51194">
    <property type="entry name" value="HELICASE_CTER"/>
    <property type="match status" value="1"/>
</dbReference>
<evidence type="ECO:0000256" key="4">
    <source>
        <dbReference type="ARBA" id="ARBA00012552"/>
    </source>
</evidence>
<dbReference type="Pfam" id="PF02518">
    <property type="entry name" value="HATPase_c"/>
    <property type="match status" value="1"/>
</dbReference>
<dbReference type="EMBL" id="QEAM01000085">
    <property type="protein sequence ID" value="TPX47122.1"/>
    <property type="molecule type" value="Genomic_DNA"/>
</dbReference>
<dbReference type="SUPFAM" id="SSF51905">
    <property type="entry name" value="FAD/NAD(P)-binding domain"/>
    <property type="match status" value="1"/>
</dbReference>
<dbReference type="InterPro" id="IPR036890">
    <property type="entry name" value="HATPase_C_sf"/>
</dbReference>
<evidence type="ECO:0000256" key="1">
    <source>
        <dbReference type="ARBA" id="ARBA00004123"/>
    </source>
</evidence>
<keyword evidence="5" id="KW-0507">mRNA processing</keyword>
<evidence type="ECO:0000256" key="12">
    <source>
        <dbReference type="ARBA" id="ARBA00023242"/>
    </source>
</evidence>
<comment type="catalytic activity">
    <reaction evidence="13">
        <text>ATP + H2O = ADP + phosphate + H(+)</text>
        <dbReference type="Rhea" id="RHEA:13065"/>
        <dbReference type="ChEBI" id="CHEBI:15377"/>
        <dbReference type="ChEBI" id="CHEBI:15378"/>
        <dbReference type="ChEBI" id="CHEBI:30616"/>
        <dbReference type="ChEBI" id="CHEBI:43474"/>
        <dbReference type="ChEBI" id="CHEBI:456216"/>
        <dbReference type="EC" id="3.6.4.13"/>
    </reaction>
</comment>
<dbReference type="VEuPathDB" id="FungiDB:SeMB42_g04835"/>
<dbReference type="SUPFAM" id="SSF50249">
    <property type="entry name" value="Nucleic acid-binding proteins"/>
    <property type="match status" value="1"/>
</dbReference>